<dbReference type="AlphaFoldDB" id="A0A835CLV2"/>
<dbReference type="Proteomes" id="UP000639338">
    <property type="component" value="Unassembled WGS sequence"/>
</dbReference>
<reference evidence="2 3" key="1">
    <citation type="submission" date="2020-08" db="EMBL/GenBank/DDBJ databases">
        <title>Aphidius gifuensis genome sequencing and assembly.</title>
        <authorList>
            <person name="Du Z."/>
        </authorList>
    </citation>
    <scope>NUCLEOTIDE SEQUENCE [LARGE SCALE GENOMIC DNA]</scope>
    <source>
        <strain evidence="2">YNYX2018</strain>
        <tissue evidence="2">Adults</tissue>
    </source>
</reference>
<proteinExistence type="predicted"/>
<keyword evidence="3" id="KW-1185">Reference proteome</keyword>
<name>A0A835CLV2_APHGI</name>
<feature type="region of interest" description="Disordered" evidence="1">
    <location>
        <begin position="176"/>
        <end position="207"/>
    </location>
</feature>
<sequence>MGSSRPDDRSLGNGISFPQWMRGKVDSRFDFDESSFSPPTDDNFFHIKYPTTSSTSAQSKQSGFHSINQVLNEQKTTTTTTADNLKNLTSEKSSIKDNKKIDTTKLPLPCQAFVKDANKTGYLYEAKGTDDGFHSEPARCGKSIVTVANRIMQSSNVFKKTDENKTNENMDKINNLQQKVSKSLPVTPIASPTSTPEGSPKSRRRVNGNRYFTGSFIPEKYQGGWLLTKILSNSREIIGNKIDEGDEAASEVIPHRALARKKSISSQNLSYLGKDDVSTDKPIKIAGTSTSTPQTVTLQVEPSELREMNFWSPTSM</sequence>
<evidence type="ECO:0000313" key="3">
    <source>
        <dbReference type="Proteomes" id="UP000639338"/>
    </source>
</evidence>
<evidence type="ECO:0000256" key="1">
    <source>
        <dbReference type="SAM" id="MobiDB-lite"/>
    </source>
</evidence>
<protein>
    <submittedName>
        <fullName evidence="2">Uncharacterized protein</fullName>
    </submittedName>
</protein>
<dbReference type="EMBL" id="JACMRX010000006">
    <property type="protein sequence ID" value="KAF7987724.1"/>
    <property type="molecule type" value="Genomic_DNA"/>
</dbReference>
<dbReference type="OrthoDB" id="8192147at2759"/>
<organism evidence="2 3">
    <name type="scientific">Aphidius gifuensis</name>
    <name type="common">Parasitoid wasp</name>
    <dbReference type="NCBI Taxonomy" id="684658"/>
    <lineage>
        <taxon>Eukaryota</taxon>
        <taxon>Metazoa</taxon>
        <taxon>Ecdysozoa</taxon>
        <taxon>Arthropoda</taxon>
        <taxon>Hexapoda</taxon>
        <taxon>Insecta</taxon>
        <taxon>Pterygota</taxon>
        <taxon>Neoptera</taxon>
        <taxon>Endopterygota</taxon>
        <taxon>Hymenoptera</taxon>
        <taxon>Apocrita</taxon>
        <taxon>Ichneumonoidea</taxon>
        <taxon>Braconidae</taxon>
        <taxon>Aphidiinae</taxon>
        <taxon>Aphidius</taxon>
    </lineage>
</organism>
<comment type="caution">
    <text evidence="2">The sequence shown here is derived from an EMBL/GenBank/DDBJ whole genome shotgun (WGS) entry which is preliminary data.</text>
</comment>
<accession>A0A835CLV2</accession>
<evidence type="ECO:0000313" key="2">
    <source>
        <dbReference type="EMBL" id="KAF7987724.1"/>
    </source>
</evidence>
<gene>
    <name evidence="2" type="ORF">HCN44_003587</name>
</gene>